<protein>
    <submittedName>
        <fullName evidence="2">Uncharacterized protein</fullName>
    </submittedName>
</protein>
<evidence type="ECO:0000313" key="3">
    <source>
        <dbReference type="Proteomes" id="UP000092247"/>
    </source>
</evidence>
<organism evidence="2 3">
    <name type="scientific">Morganella psychrotolerans</name>
    <dbReference type="NCBI Taxonomy" id="368603"/>
    <lineage>
        <taxon>Bacteria</taxon>
        <taxon>Pseudomonadati</taxon>
        <taxon>Pseudomonadota</taxon>
        <taxon>Gammaproteobacteria</taxon>
        <taxon>Enterobacterales</taxon>
        <taxon>Morganellaceae</taxon>
        <taxon>Morganella</taxon>
    </lineage>
</organism>
<dbReference type="GeneID" id="79718857"/>
<feature type="compositionally biased region" description="Polar residues" evidence="1">
    <location>
        <begin position="74"/>
        <end position="93"/>
    </location>
</feature>
<evidence type="ECO:0000313" key="2">
    <source>
        <dbReference type="EMBL" id="OBU10527.1"/>
    </source>
</evidence>
<accession>A0A1B8HMD9</accession>
<dbReference type="EMBL" id="LZEX01000003">
    <property type="protein sequence ID" value="OBU10527.1"/>
    <property type="molecule type" value="Genomic_DNA"/>
</dbReference>
<feature type="region of interest" description="Disordered" evidence="1">
    <location>
        <begin position="131"/>
        <end position="176"/>
    </location>
</feature>
<proteinExistence type="predicted"/>
<name>A0A1B8HMD9_9GAMM</name>
<reference evidence="2 3" key="1">
    <citation type="submission" date="2016-06" db="EMBL/GenBank/DDBJ databases">
        <authorList>
            <person name="Kjaerup R.B."/>
            <person name="Dalgaard T.S."/>
            <person name="Juul-Madsen H.R."/>
        </authorList>
    </citation>
    <scope>NUCLEOTIDE SEQUENCE [LARGE SCALE GENOMIC DNA]</scope>
    <source>
        <strain evidence="2 3">GCSL-Mp3</strain>
    </source>
</reference>
<comment type="caution">
    <text evidence="2">The sequence shown here is derived from an EMBL/GenBank/DDBJ whole genome shotgun (WGS) entry which is preliminary data.</text>
</comment>
<gene>
    <name evidence="2" type="ORF">AYY17_15380</name>
</gene>
<sequence>MQLRVTINDILCPELAAYLESCPPGKRSSALVALANRAYLEGLGREATPAIYKKGKGNDKQRSQKLVKGEERGQNISSPVGTGLQSSYSESQPKLMKQNVTQSLASQVVEAVSVIPGSIIESLEPCGAVSMESEAGSEKTLSVSVGTQSAERDTDVNAEKSVQTEEALPRKRFRLG</sequence>
<feature type="compositionally biased region" description="Polar residues" evidence="1">
    <location>
        <begin position="139"/>
        <end position="149"/>
    </location>
</feature>
<dbReference type="Proteomes" id="UP000092247">
    <property type="component" value="Unassembled WGS sequence"/>
</dbReference>
<dbReference type="RefSeq" id="WP_067421721.1">
    <property type="nucleotide sequence ID" value="NZ_LZEX01000003.1"/>
</dbReference>
<feature type="region of interest" description="Disordered" evidence="1">
    <location>
        <begin position="51"/>
        <end position="93"/>
    </location>
</feature>
<dbReference type="AlphaFoldDB" id="A0A1B8HMD9"/>
<evidence type="ECO:0000256" key="1">
    <source>
        <dbReference type="SAM" id="MobiDB-lite"/>
    </source>
</evidence>
<feature type="compositionally biased region" description="Basic and acidic residues" evidence="1">
    <location>
        <begin position="56"/>
        <end position="73"/>
    </location>
</feature>